<dbReference type="Proteomes" id="UP000756346">
    <property type="component" value="Unassembled WGS sequence"/>
</dbReference>
<dbReference type="RefSeq" id="XP_046016398.1">
    <property type="nucleotide sequence ID" value="XM_046152659.1"/>
</dbReference>
<dbReference type="EMBL" id="JAGTJQ010000002">
    <property type="protein sequence ID" value="KAH7037277.1"/>
    <property type="molecule type" value="Genomic_DNA"/>
</dbReference>
<evidence type="ECO:0000313" key="1">
    <source>
        <dbReference type="EMBL" id="KAH7037277.1"/>
    </source>
</evidence>
<sequence length="302" mass="33667">MSPLLRSLKSYRSFLAEVQPAVFTSSTTRSMSSTDTPQWPIQAYEPRHQSWPYTAADFTRHDPSPDKRFYREARLVTHIDDAAIATLGQYYDAVLPRKGRLLDFCSSWISHYPESITDAAEKGDLRIIGLGMNKEELAANPVLKADSTLTTDLNVDPDIHKALSCAGLISKEDDSEKLTAATCVVSIDYLTNPLQVLESLRRATAPGGMVHLVISNRCFPTKVVSRWLRISEQERLRMVGDHLHFSGWKQIEIVELSDGSVEDNGSNNNNGNNSQGLASLMRFVGVGMSRDPLWVVRATKQD</sequence>
<accession>A0A9P8YE89</accession>
<keyword evidence="2" id="KW-1185">Reference proteome</keyword>
<dbReference type="PANTHER" id="PTHR43036:SF2">
    <property type="entry name" value="OS04G0481300 PROTEIN"/>
    <property type="match status" value="1"/>
</dbReference>
<organism evidence="1 2">
    <name type="scientific">Microdochium trichocladiopsis</name>
    <dbReference type="NCBI Taxonomy" id="1682393"/>
    <lineage>
        <taxon>Eukaryota</taxon>
        <taxon>Fungi</taxon>
        <taxon>Dikarya</taxon>
        <taxon>Ascomycota</taxon>
        <taxon>Pezizomycotina</taxon>
        <taxon>Sordariomycetes</taxon>
        <taxon>Xylariomycetidae</taxon>
        <taxon>Xylariales</taxon>
        <taxon>Microdochiaceae</taxon>
        <taxon>Microdochium</taxon>
    </lineage>
</organism>
<dbReference type="InterPro" id="IPR029063">
    <property type="entry name" value="SAM-dependent_MTases_sf"/>
</dbReference>
<dbReference type="GeneID" id="70182205"/>
<comment type="caution">
    <text evidence="1">The sequence shown here is derived from an EMBL/GenBank/DDBJ whole genome shotgun (WGS) entry which is preliminary data.</text>
</comment>
<evidence type="ECO:0000313" key="2">
    <source>
        <dbReference type="Proteomes" id="UP000756346"/>
    </source>
</evidence>
<gene>
    <name evidence="1" type="ORF">B0I36DRAFT_313670</name>
</gene>
<proteinExistence type="predicted"/>
<name>A0A9P8YE89_9PEZI</name>
<protein>
    <recommendedName>
        <fullName evidence="3">S-adenosyl-L-methionine-dependent methyltransferase</fullName>
    </recommendedName>
</protein>
<reference evidence="1" key="1">
    <citation type="journal article" date="2021" name="Nat. Commun.">
        <title>Genetic determinants of endophytism in the Arabidopsis root mycobiome.</title>
        <authorList>
            <person name="Mesny F."/>
            <person name="Miyauchi S."/>
            <person name="Thiergart T."/>
            <person name="Pickel B."/>
            <person name="Atanasova L."/>
            <person name="Karlsson M."/>
            <person name="Huettel B."/>
            <person name="Barry K.W."/>
            <person name="Haridas S."/>
            <person name="Chen C."/>
            <person name="Bauer D."/>
            <person name="Andreopoulos W."/>
            <person name="Pangilinan J."/>
            <person name="LaButti K."/>
            <person name="Riley R."/>
            <person name="Lipzen A."/>
            <person name="Clum A."/>
            <person name="Drula E."/>
            <person name="Henrissat B."/>
            <person name="Kohler A."/>
            <person name="Grigoriev I.V."/>
            <person name="Martin F.M."/>
            <person name="Hacquard S."/>
        </authorList>
    </citation>
    <scope>NUCLEOTIDE SEQUENCE</scope>
    <source>
        <strain evidence="1">MPI-CAGE-CH-0230</strain>
    </source>
</reference>
<evidence type="ECO:0008006" key="3">
    <source>
        <dbReference type="Google" id="ProtNLM"/>
    </source>
</evidence>
<dbReference type="SUPFAM" id="SSF53335">
    <property type="entry name" value="S-adenosyl-L-methionine-dependent methyltransferases"/>
    <property type="match status" value="1"/>
</dbReference>
<dbReference type="OrthoDB" id="2013972at2759"/>
<dbReference type="PANTHER" id="PTHR43036">
    <property type="entry name" value="OSJNBB0011N17.9 PROTEIN"/>
    <property type="match status" value="1"/>
</dbReference>
<dbReference type="AlphaFoldDB" id="A0A9P8YE89"/>
<dbReference type="Gene3D" id="3.40.50.150">
    <property type="entry name" value="Vaccinia Virus protein VP39"/>
    <property type="match status" value="1"/>
</dbReference>